<evidence type="ECO:0000256" key="2">
    <source>
        <dbReference type="ARBA" id="ARBA00006386"/>
    </source>
</evidence>
<keyword evidence="5 7" id="KW-1133">Transmembrane helix</keyword>
<dbReference type="PANTHER" id="PTHR42775:SF1">
    <property type="entry name" value="PERMEASE RV2963-RELATED"/>
    <property type="match status" value="1"/>
</dbReference>
<feature type="transmembrane region" description="Helical" evidence="7">
    <location>
        <begin position="122"/>
        <end position="140"/>
    </location>
</feature>
<feature type="transmembrane region" description="Helical" evidence="7">
    <location>
        <begin position="275"/>
        <end position="299"/>
    </location>
</feature>
<feature type="transmembrane region" description="Helical" evidence="7">
    <location>
        <begin position="22"/>
        <end position="40"/>
    </location>
</feature>
<evidence type="ECO:0000256" key="7">
    <source>
        <dbReference type="SAM" id="Phobius"/>
    </source>
</evidence>
<dbReference type="AlphaFoldDB" id="M0MTR2"/>
<dbReference type="InterPro" id="IPR011017">
    <property type="entry name" value="TRASH_dom"/>
</dbReference>
<sequence length="484" mass="51465">MSVTASFADAIRLVASMTWETWWALVLGFTLSGVVEVFVSEQRMTEVLGDDGWREVALGSAFGAASSSCSYSAVGTSKSLFKKGASGVASLGAFLFASTDLVIELGLVMWVLLGWEFVVGEYLGGVIAICVLALIFRNVVPQSWFDAAREHLHDVEETNCDACGMEADPTDEETIAAETTGGTKYFCCGGCRRAYESQHGETSSTGEVAWADKLLTVDGWDAACKKTVKDWEMLWEDIALGFVLAGLIGAFVPEAWWAALFGVETGLQSVVFDTVIAVVIGVVTFMCSVGNVPFALVLWTNGLPFGSVLAFIYADLIIPPLVRTYRRYYGIRMAAVLFGSLFVAAVVAGVAAHYLLGGLGIVPPRTEVGGTLSGGYTTTLNLVLTPVFLAQVYVTYGPERMEAAIRELPQAAWRGCETVLDATDLLVQTAAAFLADLGDAGRTLGTGVRSVGAGIVTIGGAFRMVLGAVRAACSKLYTEGRNLR</sequence>
<evidence type="ECO:0000256" key="5">
    <source>
        <dbReference type="ARBA" id="ARBA00022989"/>
    </source>
</evidence>
<name>M0MTR2_9EURY</name>
<gene>
    <name evidence="9" type="ORF">C449_00270</name>
</gene>
<dbReference type="STRING" id="1227455.C449_00270"/>
<organism evidence="9 10">
    <name type="scientific">Halococcus saccharolyticus DSM 5350</name>
    <dbReference type="NCBI Taxonomy" id="1227455"/>
    <lineage>
        <taxon>Archaea</taxon>
        <taxon>Methanobacteriati</taxon>
        <taxon>Methanobacteriota</taxon>
        <taxon>Stenosarchaea group</taxon>
        <taxon>Halobacteria</taxon>
        <taxon>Halobacteriales</taxon>
        <taxon>Halococcaceae</taxon>
        <taxon>Halococcus</taxon>
    </lineage>
</organism>
<dbReference type="PANTHER" id="PTHR42775">
    <property type="entry name" value="PERMEASE RV2963-RELATED"/>
    <property type="match status" value="1"/>
</dbReference>
<dbReference type="Pfam" id="PF03773">
    <property type="entry name" value="ArsP_1"/>
    <property type="match status" value="1"/>
</dbReference>
<feature type="transmembrane region" description="Helical" evidence="7">
    <location>
        <begin position="334"/>
        <end position="356"/>
    </location>
</feature>
<feature type="transmembrane region" description="Helical" evidence="7">
    <location>
        <begin position="305"/>
        <end position="322"/>
    </location>
</feature>
<protein>
    <submittedName>
        <fullName evidence="9">Putative metal ion permease</fullName>
    </submittedName>
</protein>
<evidence type="ECO:0000259" key="8">
    <source>
        <dbReference type="SMART" id="SM00746"/>
    </source>
</evidence>
<dbReference type="EMBL" id="AOMD01000002">
    <property type="protein sequence ID" value="EMA47860.1"/>
    <property type="molecule type" value="Genomic_DNA"/>
</dbReference>
<evidence type="ECO:0000256" key="4">
    <source>
        <dbReference type="ARBA" id="ARBA00022692"/>
    </source>
</evidence>
<comment type="similarity">
    <text evidence="2">Belongs to the UPF0718 family.</text>
</comment>
<evidence type="ECO:0000256" key="3">
    <source>
        <dbReference type="ARBA" id="ARBA00022475"/>
    </source>
</evidence>
<dbReference type="RefSeq" id="WP_006075847.1">
    <property type="nucleotide sequence ID" value="NZ_AOMD01000002.1"/>
</dbReference>
<feature type="domain" description="TRASH" evidence="8">
    <location>
        <begin position="160"/>
        <end position="199"/>
    </location>
</feature>
<comment type="caution">
    <text evidence="9">The sequence shown here is derived from an EMBL/GenBank/DDBJ whole genome shotgun (WGS) entry which is preliminary data.</text>
</comment>
<keyword evidence="10" id="KW-1185">Reference proteome</keyword>
<dbReference type="PATRIC" id="fig|1227455.4.peg.51"/>
<dbReference type="GO" id="GO:0005886">
    <property type="term" value="C:plasma membrane"/>
    <property type="evidence" value="ECO:0007669"/>
    <property type="project" value="UniProtKB-SubCell"/>
</dbReference>
<dbReference type="InterPro" id="IPR005524">
    <property type="entry name" value="DUF318"/>
</dbReference>
<keyword evidence="3" id="KW-1003">Cell membrane</keyword>
<dbReference type="InterPro" id="IPR053166">
    <property type="entry name" value="UPF0718_permease"/>
</dbReference>
<keyword evidence="6 7" id="KW-0472">Membrane</keyword>
<accession>M0MTR2</accession>
<dbReference type="OrthoDB" id="37898at2157"/>
<dbReference type="InParanoid" id="M0MTR2"/>
<dbReference type="SMART" id="SM00746">
    <property type="entry name" value="TRASH"/>
    <property type="match status" value="1"/>
</dbReference>
<evidence type="ECO:0000313" key="9">
    <source>
        <dbReference type="EMBL" id="EMA47860.1"/>
    </source>
</evidence>
<comment type="subcellular location">
    <subcellularLocation>
        <location evidence="1">Cell membrane</location>
        <topology evidence="1">Multi-pass membrane protein</topology>
    </subcellularLocation>
</comment>
<evidence type="ECO:0000256" key="1">
    <source>
        <dbReference type="ARBA" id="ARBA00004651"/>
    </source>
</evidence>
<evidence type="ECO:0000313" key="10">
    <source>
        <dbReference type="Proteomes" id="UP000011669"/>
    </source>
</evidence>
<feature type="transmembrane region" description="Helical" evidence="7">
    <location>
        <begin position="93"/>
        <end position="115"/>
    </location>
</feature>
<dbReference type="Proteomes" id="UP000011669">
    <property type="component" value="Unassembled WGS sequence"/>
</dbReference>
<feature type="transmembrane region" description="Helical" evidence="7">
    <location>
        <begin position="238"/>
        <end position="263"/>
    </location>
</feature>
<keyword evidence="4 7" id="KW-0812">Transmembrane</keyword>
<proteinExistence type="inferred from homology"/>
<evidence type="ECO:0000256" key="6">
    <source>
        <dbReference type="ARBA" id="ARBA00023136"/>
    </source>
</evidence>
<feature type="transmembrane region" description="Helical" evidence="7">
    <location>
        <begin position="376"/>
        <end position="396"/>
    </location>
</feature>
<reference evidence="9 10" key="1">
    <citation type="journal article" date="2014" name="PLoS Genet.">
        <title>Phylogenetically driven sequencing of extremely halophilic archaea reveals strategies for static and dynamic osmo-response.</title>
        <authorList>
            <person name="Becker E.A."/>
            <person name="Seitzer P.M."/>
            <person name="Tritt A."/>
            <person name="Larsen D."/>
            <person name="Krusor M."/>
            <person name="Yao A.I."/>
            <person name="Wu D."/>
            <person name="Madern D."/>
            <person name="Eisen J.A."/>
            <person name="Darling A.E."/>
            <person name="Facciotti M.T."/>
        </authorList>
    </citation>
    <scope>NUCLEOTIDE SEQUENCE [LARGE SCALE GENOMIC DNA]</scope>
    <source>
        <strain evidence="9 10">DSM 5350</strain>
    </source>
</reference>